<comment type="caution">
    <text evidence="7">The sequence shown here is derived from an EMBL/GenBank/DDBJ whole genome shotgun (WGS) entry which is preliminary data.</text>
</comment>
<evidence type="ECO:0000313" key="8">
    <source>
        <dbReference type="Proteomes" id="UP000051006"/>
    </source>
</evidence>
<evidence type="ECO:0000313" key="7">
    <source>
        <dbReference type="EMBL" id="KRN97473.1"/>
    </source>
</evidence>
<evidence type="ECO:0000256" key="4">
    <source>
        <dbReference type="ARBA" id="ARBA00022840"/>
    </source>
</evidence>
<evidence type="ECO:0000256" key="5">
    <source>
        <dbReference type="NCBIfam" id="TIGR01378"/>
    </source>
</evidence>
<dbReference type="EC" id="2.7.6.2" evidence="5"/>
<keyword evidence="1" id="KW-0808">Transferase</keyword>
<feature type="domain" description="Thiamin pyrophosphokinase thiamin-binding" evidence="6">
    <location>
        <begin position="147"/>
        <end position="211"/>
    </location>
</feature>
<gene>
    <name evidence="7" type="ORF">IV57_GL001690</name>
</gene>
<reference evidence="7 8" key="1">
    <citation type="journal article" date="2015" name="Genome Announc.">
        <title>Expanding the biotechnology potential of lactobacilli through comparative genomics of 213 strains and associated genera.</title>
        <authorList>
            <person name="Sun Z."/>
            <person name="Harris H.M."/>
            <person name="McCann A."/>
            <person name="Guo C."/>
            <person name="Argimon S."/>
            <person name="Zhang W."/>
            <person name="Yang X."/>
            <person name="Jeffery I.B."/>
            <person name="Cooney J.C."/>
            <person name="Kagawa T.F."/>
            <person name="Liu W."/>
            <person name="Song Y."/>
            <person name="Salvetti E."/>
            <person name="Wrobel A."/>
            <person name="Rasinkangas P."/>
            <person name="Parkhill J."/>
            <person name="Rea M.C."/>
            <person name="O'Sullivan O."/>
            <person name="Ritari J."/>
            <person name="Douillard F.P."/>
            <person name="Paul Ross R."/>
            <person name="Yang R."/>
            <person name="Briner A.E."/>
            <person name="Felis G.E."/>
            <person name="de Vos W.M."/>
            <person name="Barrangou R."/>
            <person name="Klaenhammer T.R."/>
            <person name="Caufield P.W."/>
            <person name="Cui Y."/>
            <person name="Zhang H."/>
            <person name="O'Toole P.W."/>
        </authorList>
    </citation>
    <scope>NUCLEOTIDE SEQUENCE [LARGE SCALE GENOMIC DNA]</scope>
    <source>
        <strain evidence="7 8">DSM 24716</strain>
    </source>
</reference>
<dbReference type="GO" id="GO:0005524">
    <property type="term" value="F:ATP binding"/>
    <property type="evidence" value="ECO:0007669"/>
    <property type="project" value="UniProtKB-KW"/>
</dbReference>
<accession>A0A0R2L7Q5</accession>
<keyword evidence="4" id="KW-0067">ATP-binding</keyword>
<evidence type="ECO:0000259" key="6">
    <source>
        <dbReference type="SMART" id="SM00983"/>
    </source>
</evidence>
<dbReference type="SMART" id="SM00983">
    <property type="entry name" value="TPK_B1_binding"/>
    <property type="match status" value="1"/>
</dbReference>
<dbReference type="Pfam" id="PF04265">
    <property type="entry name" value="TPK_B1_binding"/>
    <property type="match status" value="1"/>
</dbReference>
<dbReference type="PANTHER" id="PTHR41299:SF1">
    <property type="entry name" value="THIAMINE PYROPHOSPHOKINASE"/>
    <property type="match status" value="1"/>
</dbReference>
<dbReference type="NCBIfam" id="TIGR01378">
    <property type="entry name" value="thi_PPkinase"/>
    <property type="match status" value="1"/>
</dbReference>
<sequence>MNRVNILLGGPQSEYPEELSQSIKAIPGPWVGADRGSLHLLANGIIPEIAIGDFDSINKKEQKLLEDNVPIFKKFPPEKDDTDSELCLLAAREKFNAQEYYVYGATGGRIDHFLVNLFLPFDPRFLDFYDKLYYKSATNTIRFYKPGRYTIFHENGMKYVAFVNLGPVTHLNLLDAKYKLTDFSAGHPISWASNEFVKDTIDFSFQSGIVAVIQSKDKKE</sequence>
<dbReference type="InterPro" id="IPR036759">
    <property type="entry name" value="TPK_catalytic_sf"/>
</dbReference>
<evidence type="ECO:0000256" key="2">
    <source>
        <dbReference type="ARBA" id="ARBA00022741"/>
    </source>
</evidence>
<dbReference type="GO" id="GO:0009229">
    <property type="term" value="P:thiamine diphosphate biosynthetic process"/>
    <property type="evidence" value="ECO:0007669"/>
    <property type="project" value="InterPro"/>
</dbReference>
<proteinExistence type="predicted"/>
<dbReference type="STRING" id="993692.IV57_GL001690"/>
<dbReference type="GO" id="GO:0006772">
    <property type="term" value="P:thiamine metabolic process"/>
    <property type="evidence" value="ECO:0007669"/>
    <property type="project" value="UniProtKB-UniRule"/>
</dbReference>
<organism evidence="7 8">
    <name type="scientific">Companilactobacillus kimchiensis</name>
    <dbReference type="NCBI Taxonomy" id="993692"/>
    <lineage>
        <taxon>Bacteria</taxon>
        <taxon>Bacillati</taxon>
        <taxon>Bacillota</taxon>
        <taxon>Bacilli</taxon>
        <taxon>Lactobacillales</taxon>
        <taxon>Lactobacillaceae</taxon>
        <taxon>Companilactobacillus</taxon>
    </lineage>
</organism>
<dbReference type="GO" id="GO:0004788">
    <property type="term" value="F:thiamine diphosphokinase activity"/>
    <property type="evidence" value="ECO:0007669"/>
    <property type="project" value="UniProtKB-UniRule"/>
</dbReference>
<evidence type="ECO:0000256" key="3">
    <source>
        <dbReference type="ARBA" id="ARBA00022777"/>
    </source>
</evidence>
<dbReference type="AlphaFoldDB" id="A0A0R2L7Q5"/>
<dbReference type="CDD" id="cd07995">
    <property type="entry name" value="TPK"/>
    <property type="match status" value="1"/>
</dbReference>
<dbReference type="Pfam" id="PF04263">
    <property type="entry name" value="TPK_catalytic"/>
    <property type="match status" value="1"/>
</dbReference>
<evidence type="ECO:0000256" key="1">
    <source>
        <dbReference type="ARBA" id="ARBA00022679"/>
    </source>
</evidence>
<dbReference type="Proteomes" id="UP000051006">
    <property type="component" value="Unassembled WGS sequence"/>
</dbReference>
<dbReference type="Gene3D" id="3.40.50.10240">
    <property type="entry name" value="Thiamin pyrophosphokinase, catalytic domain"/>
    <property type="match status" value="1"/>
</dbReference>
<dbReference type="EMBL" id="JQCF01000035">
    <property type="protein sequence ID" value="KRN97473.1"/>
    <property type="molecule type" value="Genomic_DNA"/>
</dbReference>
<name>A0A0R2L7Q5_9LACO</name>
<dbReference type="GO" id="GO:0030975">
    <property type="term" value="F:thiamine binding"/>
    <property type="evidence" value="ECO:0007669"/>
    <property type="project" value="InterPro"/>
</dbReference>
<keyword evidence="2" id="KW-0547">Nucleotide-binding</keyword>
<dbReference type="PANTHER" id="PTHR41299">
    <property type="entry name" value="THIAMINE PYROPHOSPHOKINASE"/>
    <property type="match status" value="1"/>
</dbReference>
<dbReference type="InterPro" id="IPR007371">
    <property type="entry name" value="TPK_catalytic"/>
</dbReference>
<dbReference type="InterPro" id="IPR006282">
    <property type="entry name" value="Thi_PPkinase"/>
</dbReference>
<dbReference type="InterPro" id="IPR007373">
    <property type="entry name" value="Thiamin_PyroPKinase_B1-bd"/>
</dbReference>
<keyword evidence="8" id="KW-1185">Reference proteome</keyword>
<keyword evidence="3 7" id="KW-0418">Kinase</keyword>
<dbReference type="OrthoDB" id="9804377at2"/>
<dbReference type="GO" id="GO:0016301">
    <property type="term" value="F:kinase activity"/>
    <property type="evidence" value="ECO:0007669"/>
    <property type="project" value="UniProtKB-KW"/>
</dbReference>
<protein>
    <recommendedName>
        <fullName evidence="5">Thiamine diphosphokinase</fullName>
        <ecNumber evidence="5">2.7.6.2</ecNumber>
    </recommendedName>
</protein>
<dbReference type="RefSeq" id="WP_057881705.1">
    <property type="nucleotide sequence ID" value="NZ_JQCF01000035.1"/>
</dbReference>
<dbReference type="InterPro" id="IPR053149">
    <property type="entry name" value="TPK"/>
</dbReference>
<dbReference type="SUPFAM" id="SSF63999">
    <property type="entry name" value="Thiamin pyrophosphokinase, catalytic domain"/>
    <property type="match status" value="1"/>
</dbReference>
<dbReference type="PATRIC" id="fig|993692.3.peg.1717"/>